<name>A0A4S2M2Y6_OPIFE</name>
<proteinExistence type="predicted"/>
<protein>
    <submittedName>
        <fullName evidence="1">Uncharacterized protein</fullName>
    </submittedName>
</protein>
<comment type="caution">
    <text evidence="1">The sequence shown here is derived from an EMBL/GenBank/DDBJ whole genome shotgun (WGS) entry which is preliminary data.</text>
</comment>
<organism evidence="1 2">
    <name type="scientific">Opisthorchis felineus</name>
    <dbReference type="NCBI Taxonomy" id="147828"/>
    <lineage>
        <taxon>Eukaryota</taxon>
        <taxon>Metazoa</taxon>
        <taxon>Spiralia</taxon>
        <taxon>Lophotrochozoa</taxon>
        <taxon>Platyhelminthes</taxon>
        <taxon>Trematoda</taxon>
        <taxon>Digenea</taxon>
        <taxon>Opisthorchiida</taxon>
        <taxon>Opisthorchiata</taxon>
        <taxon>Opisthorchiidae</taxon>
        <taxon>Opisthorchis</taxon>
    </lineage>
</organism>
<gene>
    <name evidence="1" type="ORF">CRM22_004336</name>
</gene>
<dbReference type="AlphaFoldDB" id="A0A4S2M2Y6"/>
<evidence type="ECO:0000313" key="1">
    <source>
        <dbReference type="EMBL" id="TGZ68288.1"/>
    </source>
</evidence>
<keyword evidence="2" id="KW-1185">Reference proteome</keyword>
<reference evidence="1 2" key="1">
    <citation type="journal article" date="2019" name="BMC Genomics">
        <title>New insights from Opisthorchis felineus genome: update on genomics of the epidemiologically important liver flukes.</title>
        <authorList>
            <person name="Ershov N.I."/>
            <person name="Mordvinov V.A."/>
            <person name="Prokhortchouk E.B."/>
            <person name="Pakharukova M.Y."/>
            <person name="Gunbin K.V."/>
            <person name="Ustyantsev K."/>
            <person name="Genaev M.A."/>
            <person name="Blinov A.G."/>
            <person name="Mazur A."/>
            <person name="Boulygina E."/>
            <person name="Tsygankova S."/>
            <person name="Khrameeva E."/>
            <person name="Chekanov N."/>
            <person name="Fan G."/>
            <person name="Xiao A."/>
            <person name="Zhang H."/>
            <person name="Xu X."/>
            <person name="Yang H."/>
            <person name="Solovyev V."/>
            <person name="Lee S.M."/>
            <person name="Liu X."/>
            <person name="Afonnikov D.A."/>
            <person name="Skryabin K.G."/>
        </authorList>
    </citation>
    <scope>NUCLEOTIDE SEQUENCE [LARGE SCALE GENOMIC DNA]</scope>
    <source>
        <strain evidence="1">AK-0245</strain>
        <tissue evidence="1">Whole organism</tissue>
    </source>
</reference>
<accession>A0A4S2M2Y6</accession>
<sequence length="124" mass="14060">MQTAANQKMIRIADSYKQGFCDQHATESSLSQSYRRLYPRPLLVASGARPTLDYELANRVEHAEPILEDWMPASILSCQIKDTSPFRHGKQQASRQTKTQRDQVLIKAPQPEVLHMSSISPHSI</sequence>
<dbReference type="Proteomes" id="UP000308267">
    <property type="component" value="Unassembled WGS sequence"/>
</dbReference>
<dbReference type="EMBL" id="SJOL01006372">
    <property type="protein sequence ID" value="TGZ68288.1"/>
    <property type="molecule type" value="Genomic_DNA"/>
</dbReference>
<evidence type="ECO:0000313" key="2">
    <source>
        <dbReference type="Proteomes" id="UP000308267"/>
    </source>
</evidence>